<evidence type="ECO:0000313" key="2">
    <source>
        <dbReference type="EMBL" id="RJP62083.1"/>
    </source>
</evidence>
<keyword evidence="1" id="KW-0732">Signal</keyword>
<evidence type="ECO:0008006" key="4">
    <source>
        <dbReference type="Google" id="ProtNLM"/>
    </source>
</evidence>
<comment type="caution">
    <text evidence="2">The sequence shown here is derived from an EMBL/GenBank/DDBJ whole genome shotgun (WGS) entry which is preliminary data.</text>
</comment>
<dbReference type="AlphaFoldDB" id="A0A3A4RH94"/>
<reference evidence="2 3" key="1">
    <citation type="journal article" date="2017" name="ISME J.">
        <title>Energy and carbon metabolisms in a deep terrestrial subsurface fluid microbial community.</title>
        <authorList>
            <person name="Momper L."/>
            <person name="Jungbluth S.P."/>
            <person name="Lee M.D."/>
            <person name="Amend J.P."/>
        </authorList>
    </citation>
    <scope>NUCLEOTIDE SEQUENCE [LARGE SCALE GENOMIC DNA]</scope>
    <source>
        <strain evidence="2">SURF_26</strain>
    </source>
</reference>
<dbReference type="Proteomes" id="UP000266426">
    <property type="component" value="Unassembled WGS sequence"/>
</dbReference>
<gene>
    <name evidence="2" type="ORF">C4541_00690</name>
</gene>
<proteinExistence type="predicted"/>
<feature type="chain" id="PRO_5017423739" description="Discoidin domain-containing protein" evidence="1">
    <location>
        <begin position="26"/>
        <end position="237"/>
    </location>
</feature>
<evidence type="ECO:0000313" key="3">
    <source>
        <dbReference type="Proteomes" id="UP000266426"/>
    </source>
</evidence>
<feature type="signal peptide" evidence="1">
    <location>
        <begin position="1"/>
        <end position="25"/>
    </location>
</feature>
<name>A0A3A4RH94_9BACT</name>
<evidence type="ECO:0000256" key="1">
    <source>
        <dbReference type="SAM" id="SignalP"/>
    </source>
</evidence>
<accession>A0A3A4RH94</accession>
<sequence>MRELRLTLFFISLCGFLLCGASSIADETKINFLLVSGGSYNDSSMITTASGIAGDVYWISTKPPYSGDTRYFMQHIIDNQLASGTYDNYWLPAGNNDGSQPGTNIAPLRVIFPHSVYITKIRTYNVVDINSGIYKDRWSESKLFISDDGSTFVEKAAIEIDANPHFTDYVDIYINDYVFAIDYQPSYNPSHDIPDYYVINEIEMYTDDEMNAVPEPLSVFLLGSAVAVLVKKSVGLK</sequence>
<organism evidence="2 3">
    <name type="scientific">Candidatus Auribacter fodinae</name>
    <dbReference type="NCBI Taxonomy" id="2093366"/>
    <lineage>
        <taxon>Bacteria</taxon>
        <taxon>Pseudomonadati</taxon>
        <taxon>Candidatus Auribacterota</taxon>
        <taxon>Candidatus Auribacteria</taxon>
        <taxon>Candidatus Auribacterales</taxon>
        <taxon>Candidatus Auribacteraceae</taxon>
        <taxon>Candidatus Auribacter</taxon>
    </lineage>
</organism>
<dbReference type="EMBL" id="QZJZ01000005">
    <property type="protein sequence ID" value="RJP62083.1"/>
    <property type="molecule type" value="Genomic_DNA"/>
</dbReference>
<protein>
    <recommendedName>
        <fullName evidence="4">Discoidin domain-containing protein</fullName>
    </recommendedName>
</protein>